<keyword evidence="2" id="KW-1185">Reference proteome</keyword>
<accession>A0ACC2EII3</accession>
<evidence type="ECO:0000313" key="2">
    <source>
        <dbReference type="Proteomes" id="UP001162992"/>
    </source>
</evidence>
<dbReference type="Proteomes" id="UP001162992">
    <property type="component" value="Chromosome 2"/>
</dbReference>
<name>A0ACC2EII3_DIPCM</name>
<reference evidence="2" key="1">
    <citation type="journal article" date="2024" name="Proc. Natl. Acad. Sci. U.S.A.">
        <title>Extraordinary preservation of gene collinearity over three hundred million years revealed in homosporous lycophytes.</title>
        <authorList>
            <person name="Li C."/>
            <person name="Wickell D."/>
            <person name="Kuo L.Y."/>
            <person name="Chen X."/>
            <person name="Nie B."/>
            <person name="Liao X."/>
            <person name="Peng D."/>
            <person name="Ji J."/>
            <person name="Jenkins J."/>
            <person name="Williams M."/>
            <person name="Shu S."/>
            <person name="Plott C."/>
            <person name="Barry K."/>
            <person name="Rajasekar S."/>
            <person name="Grimwood J."/>
            <person name="Han X."/>
            <person name="Sun S."/>
            <person name="Hou Z."/>
            <person name="He W."/>
            <person name="Dai G."/>
            <person name="Sun C."/>
            <person name="Schmutz J."/>
            <person name="Leebens-Mack J.H."/>
            <person name="Li F.W."/>
            <person name="Wang L."/>
        </authorList>
    </citation>
    <scope>NUCLEOTIDE SEQUENCE [LARGE SCALE GENOMIC DNA]</scope>
    <source>
        <strain evidence="2">cv. PW_Plant_1</strain>
    </source>
</reference>
<protein>
    <submittedName>
        <fullName evidence="1">Uncharacterized protein</fullName>
    </submittedName>
</protein>
<organism evidence="1 2">
    <name type="scientific">Diphasiastrum complanatum</name>
    <name type="common">Issler's clubmoss</name>
    <name type="synonym">Lycopodium complanatum</name>
    <dbReference type="NCBI Taxonomy" id="34168"/>
    <lineage>
        <taxon>Eukaryota</taxon>
        <taxon>Viridiplantae</taxon>
        <taxon>Streptophyta</taxon>
        <taxon>Embryophyta</taxon>
        <taxon>Tracheophyta</taxon>
        <taxon>Lycopodiopsida</taxon>
        <taxon>Lycopodiales</taxon>
        <taxon>Lycopodiaceae</taxon>
        <taxon>Lycopodioideae</taxon>
        <taxon>Diphasiastrum</taxon>
    </lineage>
</organism>
<comment type="caution">
    <text evidence="1">The sequence shown here is derived from an EMBL/GenBank/DDBJ whole genome shotgun (WGS) entry which is preliminary data.</text>
</comment>
<dbReference type="EMBL" id="CM055093">
    <property type="protein sequence ID" value="KAJ7566212.1"/>
    <property type="molecule type" value="Genomic_DNA"/>
</dbReference>
<sequence length="693" mass="77389">MTGGVVLSIKEVCTCVPRRSNAAVAEPLAGSLFVHSSFSSRIAARTDLKFRNDKLKELKIRPRVKSTCEQLLSGNYRSYRWKSECVRASASNGSGSRSSNLQSIESQEKGSIKKYQADLANRITSGEFTVAHPKYQWFKEFRYALANLGPVGRSFAKTLANAERGIRRQKSREMPEASGDVKAVIGEPMFIPLYKLYLTYGGVFRLTFGPKSFVIVSDAAVAKHLLRDNAKGYSKGILAEILEFVMGKGLIPADAEVWRVRRRAIVPALHRKYVAAMMDLFGKSTQNLCTKLDIAINNGEDVEMESLFSKLTLDIIGKAVFNYDFDSLSHDEGIVEAVYVALREAEARSTAIIPYWNLPFAQAIFPRQRKVATSLKLINDTLDTIITTCKKIVEEEDVDFHDEYMSDRDPSILHFLLASGDEVSSKQLRDDLMTLLIAGHETTAAVLTWTFYLLSQNPIVVEKLQSEVDATLGERMPTVADMKNLKYTTRVINESMRLYPQPPVLIRRALEDDKLGKFTVKKGDDIFISIWNLHRSPSYWVNPEEFNPERWPLDGPDPNEVTQNFRYLPFGGGQRKCVGDMFATYESITAVAMLARRYNFDLAVDAPPVGMTTGATIHTSSGLKMTVTRRARPVIFPVMERPIVTAMNKNGSVARYDAIKGSIEVLTAENGSADSPTEKEKEEASIQKSASTT</sequence>
<gene>
    <name evidence="1" type="ORF">O6H91_02G092500</name>
</gene>
<proteinExistence type="predicted"/>
<evidence type="ECO:0000313" key="1">
    <source>
        <dbReference type="EMBL" id="KAJ7566212.1"/>
    </source>
</evidence>